<feature type="compositionally biased region" description="Gly residues" evidence="10">
    <location>
        <begin position="50"/>
        <end position="61"/>
    </location>
</feature>
<dbReference type="Pfam" id="PF04568">
    <property type="entry name" value="IATP"/>
    <property type="match status" value="1"/>
</dbReference>
<name>A0A8C4R2Z8_EPTBU</name>
<evidence type="ECO:0000256" key="3">
    <source>
        <dbReference type="ARBA" id="ARBA00022946"/>
    </source>
</evidence>
<dbReference type="OMA" id="HIAIHRE"/>
<evidence type="ECO:0000256" key="10">
    <source>
        <dbReference type="SAM" id="MobiDB-lite"/>
    </source>
</evidence>
<accession>A0A8C4R2Z8</accession>
<dbReference type="Proteomes" id="UP000694388">
    <property type="component" value="Unplaced"/>
</dbReference>
<proteinExistence type="inferred from homology"/>
<evidence type="ECO:0000256" key="8">
    <source>
        <dbReference type="RuleBase" id="RU368087"/>
    </source>
</evidence>
<evidence type="ECO:0000256" key="4">
    <source>
        <dbReference type="ARBA" id="ARBA00023054"/>
    </source>
</evidence>
<dbReference type="Gene3D" id="1.20.5.500">
    <property type="entry name" value="Single helix bin"/>
    <property type="match status" value="2"/>
</dbReference>
<evidence type="ECO:0000313" key="12">
    <source>
        <dbReference type="Proteomes" id="UP000694388"/>
    </source>
</evidence>
<evidence type="ECO:0000256" key="7">
    <source>
        <dbReference type="ARBA" id="ARBA00046200"/>
    </source>
</evidence>
<comment type="similarity">
    <text evidence="2 8">Belongs to the ATPase inhibitor family.</text>
</comment>
<feature type="coiled-coil region" evidence="9">
    <location>
        <begin position="93"/>
        <end position="127"/>
    </location>
</feature>
<evidence type="ECO:0000313" key="11">
    <source>
        <dbReference type="Ensembl" id="ENSEBUP00000024151.1"/>
    </source>
</evidence>
<comment type="subunit">
    <text evidence="6 8">Homodimer; represents the active form and is present at a pH value below 6.5. Homotetramer; represents the inactive form and is present at a pH value above 7.0.</text>
</comment>
<sequence length="128" mass="14301">MVYLAASCGLPTCPCGARDSWRGSRTLRPPARALQHKPPWWDSNPHELGSGVGKGGGGGGSVREAGGSFGKKEAAEEEMYFRKLQSEQLQKLQKHHAEEIKHHKIEIDRLKQEIGRHQKKIKDLDHDD</sequence>
<comment type="function">
    <text evidence="8">Indirectly acts as a regulator of heme synthesis in erythroid tissues: regulates heme synthesis by modulating the mitochondrial pH and redox potential, allowing fech to efficiently catalyze the incorporation of iron into protoporphyrin IX to produce heme.</text>
</comment>
<keyword evidence="12" id="KW-1185">Reference proteome</keyword>
<dbReference type="PANTHER" id="PTHR48417:SF1">
    <property type="entry name" value="ATP SYNTHASE F1 SUBUNIT EPSILON"/>
    <property type="match status" value="1"/>
</dbReference>
<evidence type="ECO:0000256" key="6">
    <source>
        <dbReference type="ARBA" id="ARBA00026043"/>
    </source>
</evidence>
<keyword evidence="4 9" id="KW-0175">Coiled coil</keyword>
<dbReference type="AlphaFoldDB" id="A0A8C4R2Z8"/>
<comment type="function">
    <text evidence="7">Endogenous F(1)F(o)-ATPase inhibitor limiting ATP depletion when the mitochondrial membrane potential falls below a threshold and the F(1)F(o)-ATP synthase starts hydrolyzing ATP to pump protons out of the mitochondrial matrix. Required to avoid the consumption of cellular ATP when the F(1)F(o)-ATP synthase enzyme acts as an ATP hydrolase. Indirectly acts as a regulator of heme synthesis in erythroid tissues: regulates heme synthesis by modulating the mitochondrial pH and redox potential, allowing FECH to efficiently catalyze the incorporation of iron into protoporphyrin IX to produce heme.</text>
</comment>
<dbReference type="SUPFAM" id="SSF64602">
    <property type="entry name" value="F1 ATPase inhibitor, IF1, C-terminal domain"/>
    <property type="match status" value="1"/>
</dbReference>
<evidence type="ECO:0000256" key="5">
    <source>
        <dbReference type="ARBA" id="ARBA00023128"/>
    </source>
</evidence>
<reference evidence="11" key="2">
    <citation type="submission" date="2025-09" db="UniProtKB">
        <authorList>
            <consortium name="Ensembl"/>
        </authorList>
    </citation>
    <scope>IDENTIFICATION</scope>
</reference>
<evidence type="ECO:0000256" key="1">
    <source>
        <dbReference type="ARBA" id="ARBA00004173"/>
    </source>
</evidence>
<comment type="domain">
    <text evidence="8">Forms an alpha-helical dimer with monomers associated via an antiparallel alpha-helical coiled coil, leaving each N-terminal inhibitory region accessible for interaction with an F1 catalytic domain. The inhibitory N-terminal region binds the alpha(ADP-bound)-beta(ADP-bound) (ATP5F1A-ATP5F1B) interface of F1-ATPase, and also contact the central gamma subunit (ATP5F1C). This dimeric state is favored by pH values below 7.0, and at higher values the dimers associate to form inactive homotetramer, where the inhibitory region is occluded, masking its inhibitory activity.</text>
</comment>
<dbReference type="GO" id="GO:0042030">
    <property type="term" value="F:ATPase inhibitor activity"/>
    <property type="evidence" value="ECO:0007669"/>
    <property type="project" value="UniProtKB-UniRule"/>
</dbReference>
<dbReference type="GeneTree" id="ENSGT00940000165091"/>
<organism evidence="11 12">
    <name type="scientific">Eptatretus burgeri</name>
    <name type="common">Inshore hagfish</name>
    <dbReference type="NCBI Taxonomy" id="7764"/>
    <lineage>
        <taxon>Eukaryota</taxon>
        <taxon>Metazoa</taxon>
        <taxon>Chordata</taxon>
        <taxon>Craniata</taxon>
        <taxon>Vertebrata</taxon>
        <taxon>Cyclostomata</taxon>
        <taxon>Myxini</taxon>
        <taxon>Myxiniformes</taxon>
        <taxon>Myxinidae</taxon>
        <taxon>Eptatretinae</taxon>
        <taxon>Eptatretus</taxon>
    </lineage>
</organism>
<comment type="subcellular location">
    <subcellularLocation>
        <location evidence="1 8">Mitochondrion</location>
    </subcellularLocation>
</comment>
<dbReference type="PANTHER" id="PTHR48417">
    <property type="entry name" value="ATP SYNTHASE F1 SUBUNIT EPSILON"/>
    <property type="match status" value="1"/>
</dbReference>
<keyword evidence="5 8" id="KW-0496">Mitochondrion</keyword>
<evidence type="ECO:0000256" key="2">
    <source>
        <dbReference type="ARBA" id="ARBA00010901"/>
    </source>
</evidence>
<feature type="region of interest" description="Disordered" evidence="10">
    <location>
        <begin position="19"/>
        <end position="71"/>
    </location>
</feature>
<dbReference type="InterPro" id="IPR007648">
    <property type="entry name" value="ATPase_inhibitor_mt"/>
</dbReference>
<dbReference type="FunFam" id="1.20.5.500:FF:000004">
    <property type="entry name" value="ATPase inhibitor A, mitochondrial"/>
    <property type="match status" value="1"/>
</dbReference>
<reference evidence="11" key="1">
    <citation type="submission" date="2025-08" db="UniProtKB">
        <authorList>
            <consortium name="Ensembl"/>
        </authorList>
    </citation>
    <scope>IDENTIFICATION</scope>
</reference>
<dbReference type="GO" id="GO:0005739">
    <property type="term" value="C:mitochondrion"/>
    <property type="evidence" value="ECO:0007669"/>
    <property type="project" value="UniProtKB-SubCell"/>
</dbReference>
<evidence type="ECO:0000256" key="9">
    <source>
        <dbReference type="SAM" id="Coils"/>
    </source>
</evidence>
<dbReference type="Ensembl" id="ENSEBUT00000024727.1">
    <property type="protein sequence ID" value="ENSEBUP00000024151.1"/>
    <property type="gene ID" value="ENSEBUG00000014875.1"/>
</dbReference>
<keyword evidence="3" id="KW-0809">Transit peptide</keyword>
<protein>
    <recommendedName>
        <fullName evidence="8">ATPase inhibitor, mitochondrial</fullName>
    </recommendedName>
    <alternativeName>
        <fullName evidence="8">ATP synthase F1 subunit epsilon</fullName>
    </alternativeName>
</protein>